<dbReference type="InterPro" id="IPR033134">
    <property type="entry name" value="Asp/Glu_racemase_AS_2"/>
</dbReference>
<dbReference type="EMBL" id="PEOG01000092">
    <property type="protein sequence ID" value="PIM50893.1"/>
    <property type="molecule type" value="Genomic_DNA"/>
</dbReference>
<evidence type="ECO:0008006" key="6">
    <source>
        <dbReference type="Google" id="ProtNLM"/>
    </source>
</evidence>
<dbReference type="AlphaFoldDB" id="A0A2G9C3A6"/>
<comment type="similarity">
    <text evidence="1">Belongs to the aspartate/glutamate racemases family.</text>
</comment>
<dbReference type="PROSITE" id="PS00924">
    <property type="entry name" value="ASP_GLU_RACEMASE_2"/>
    <property type="match status" value="1"/>
</dbReference>
<dbReference type="Gene3D" id="3.40.50.1860">
    <property type="match status" value="2"/>
</dbReference>
<evidence type="ECO:0000256" key="1">
    <source>
        <dbReference type="ARBA" id="ARBA00007847"/>
    </source>
</evidence>
<dbReference type="GO" id="GO:0047661">
    <property type="term" value="F:amino-acid racemase activity"/>
    <property type="evidence" value="ECO:0007669"/>
    <property type="project" value="InterPro"/>
</dbReference>
<dbReference type="OrthoDB" id="9803739at2"/>
<organism evidence="4 5">
    <name type="scientific">Roseateles chitinivorans</name>
    <dbReference type="NCBI Taxonomy" id="2917965"/>
    <lineage>
        <taxon>Bacteria</taxon>
        <taxon>Pseudomonadati</taxon>
        <taxon>Pseudomonadota</taxon>
        <taxon>Betaproteobacteria</taxon>
        <taxon>Burkholderiales</taxon>
        <taxon>Sphaerotilaceae</taxon>
        <taxon>Roseateles</taxon>
    </lineage>
</organism>
<protein>
    <recommendedName>
        <fullName evidence="6">Aspartate racemase</fullName>
    </recommendedName>
</protein>
<comment type="caution">
    <text evidence="4">The sequence shown here is derived from an EMBL/GenBank/DDBJ whole genome shotgun (WGS) entry which is preliminary data.</text>
</comment>
<feature type="region of interest" description="Disordered" evidence="3">
    <location>
        <begin position="1"/>
        <end position="37"/>
    </location>
</feature>
<dbReference type="PANTHER" id="PTHR21198:SF7">
    <property type="entry name" value="ASPARTATE-GLUTAMATE RACEMASE FAMILY"/>
    <property type="match status" value="1"/>
</dbReference>
<dbReference type="InterPro" id="IPR001920">
    <property type="entry name" value="Asp/Glu_race"/>
</dbReference>
<dbReference type="RefSeq" id="WP_099863909.1">
    <property type="nucleotide sequence ID" value="NZ_PEOG01000092.1"/>
</dbReference>
<keyword evidence="5" id="KW-1185">Reference proteome</keyword>
<name>A0A2G9C3A6_9BURK</name>
<evidence type="ECO:0000313" key="4">
    <source>
        <dbReference type="EMBL" id="PIM50893.1"/>
    </source>
</evidence>
<evidence type="ECO:0000256" key="2">
    <source>
        <dbReference type="ARBA" id="ARBA00023235"/>
    </source>
</evidence>
<feature type="compositionally biased region" description="Basic and acidic residues" evidence="3">
    <location>
        <begin position="281"/>
        <end position="291"/>
    </location>
</feature>
<sequence>MTHGTPRLARGAGGALPAAPACVESTRGPEERSARSSGIVGILGGMGPLATVDFMRKMLEATPAATDQEHIPVVVSSIPQVPDRTAAFRGEGESPLDAMIASGRRLAAAGAGVVVVPCNTAHLWFDELEQALGLPMLHLVDAAIAEALDRVPADGKVGLLATDATLASGLYLNRASPDGRRVRWLLPTASEMLDLVMPGIADVKAGALASAAQRLAKAAQALRARGARAIVLGCTEIPLVLDAAAAGAPVIDATAALARRAVAWAQAPQRGDGSESVSGIDVRRGIQDGRGRRGSGR</sequence>
<evidence type="ECO:0000313" key="5">
    <source>
        <dbReference type="Proteomes" id="UP000231501"/>
    </source>
</evidence>
<dbReference type="Proteomes" id="UP000231501">
    <property type="component" value="Unassembled WGS sequence"/>
</dbReference>
<gene>
    <name evidence="4" type="ORF">CS062_22650</name>
</gene>
<feature type="region of interest" description="Disordered" evidence="3">
    <location>
        <begin position="268"/>
        <end position="297"/>
    </location>
</feature>
<reference evidence="4 5" key="1">
    <citation type="submission" date="2017-11" db="EMBL/GenBank/DDBJ databases">
        <title>Draft genome sequence of Mitsuaria sp. HWN-4.</title>
        <authorList>
            <person name="Gundlapally S.R."/>
        </authorList>
    </citation>
    <scope>NUCLEOTIDE SEQUENCE [LARGE SCALE GENOMIC DNA]</scope>
    <source>
        <strain evidence="4 5">HWN-4</strain>
    </source>
</reference>
<dbReference type="SUPFAM" id="SSF53681">
    <property type="entry name" value="Aspartate/glutamate racemase"/>
    <property type="match status" value="2"/>
</dbReference>
<dbReference type="Pfam" id="PF01177">
    <property type="entry name" value="Asp_Glu_race"/>
    <property type="match status" value="1"/>
</dbReference>
<evidence type="ECO:0000256" key="3">
    <source>
        <dbReference type="SAM" id="MobiDB-lite"/>
    </source>
</evidence>
<keyword evidence="2" id="KW-0413">Isomerase</keyword>
<dbReference type="NCBIfam" id="TIGR00035">
    <property type="entry name" value="asp_race"/>
    <property type="match status" value="1"/>
</dbReference>
<proteinExistence type="inferred from homology"/>
<dbReference type="InterPro" id="IPR015942">
    <property type="entry name" value="Asp/Glu/hydantoin_racemase"/>
</dbReference>
<dbReference type="InterPro" id="IPR004380">
    <property type="entry name" value="Asp_race"/>
</dbReference>
<accession>A0A2G9C3A6</accession>
<feature type="compositionally biased region" description="Low complexity" evidence="3">
    <location>
        <begin position="1"/>
        <end position="21"/>
    </location>
</feature>
<dbReference type="PANTHER" id="PTHR21198">
    <property type="entry name" value="GLUTAMATE RACEMASE"/>
    <property type="match status" value="1"/>
</dbReference>